<evidence type="ECO:0000256" key="3">
    <source>
        <dbReference type="ARBA" id="ARBA00022989"/>
    </source>
</evidence>
<evidence type="ECO:0008006" key="9">
    <source>
        <dbReference type="Google" id="ProtNLM"/>
    </source>
</evidence>
<dbReference type="InterPro" id="IPR005178">
    <property type="entry name" value="Ostalpha/TMEM184C"/>
</dbReference>
<evidence type="ECO:0000256" key="1">
    <source>
        <dbReference type="ARBA" id="ARBA00004141"/>
    </source>
</evidence>
<dbReference type="EnsemblMetazoa" id="XM_021044873.2">
    <property type="protein sequence ID" value="XP_020900532.1"/>
    <property type="gene ID" value="LOC110239166"/>
</dbReference>
<dbReference type="Proteomes" id="UP000887567">
    <property type="component" value="Unplaced"/>
</dbReference>
<organism evidence="7 8">
    <name type="scientific">Exaiptasia diaphana</name>
    <name type="common">Tropical sea anemone</name>
    <name type="synonym">Aiptasia pulchella</name>
    <dbReference type="NCBI Taxonomy" id="2652724"/>
    <lineage>
        <taxon>Eukaryota</taxon>
        <taxon>Metazoa</taxon>
        <taxon>Cnidaria</taxon>
        <taxon>Anthozoa</taxon>
        <taxon>Hexacorallia</taxon>
        <taxon>Actiniaria</taxon>
        <taxon>Aiptasiidae</taxon>
        <taxon>Exaiptasia</taxon>
    </lineage>
</organism>
<dbReference type="KEGG" id="epa:110239166"/>
<dbReference type="SMART" id="SM01417">
    <property type="entry name" value="Solute_trans_a"/>
    <property type="match status" value="1"/>
</dbReference>
<feature type="transmembrane region" description="Helical" evidence="6">
    <location>
        <begin position="181"/>
        <end position="198"/>
    </location>
</feature>
<accession>A0A913X888</accession>
<evidence type="ECO:0000256" key="2">
    <source>
        <dbReference type="ARBA" id="ARBA00022692"/>
    </source>
</evidence>
<dbReference type="RefSeq" id="XP_020900532.1">
    <property type="nucleotide sequence ID" value="XM_021044873.2"/>
</dbReference>
<keyword evidence="8" id="KW-1185">Reference proteome</keyword>
<feature type="region of interest" description="Disordered" evidence="5">
    <location>
        <begin position="428"/>
        <end position="455"/>
    </location>
</feature>
<feature type="transmembrane region" description="Helical" evidence="6">
    <location>
        <begin position="244"/>
        <end position="268"/>
    </location>
</feature>
<feature type="transmembrane region" description="Helical" evidence="6">
    <location>
        <begin position="150"/>
        <end position="169"/>
    </location>
</feature>
<comment type="subcellular location">
    <subcellularLocation>
        <location evidence="1">Membrane</location>
        <topology evidence="1">Multi-pass membrane protein</topology>
    </subcellularLocation>
</comment>
<dbReference type="PANTHER" id="PTHR23423">
    <property type="entry name" value="ORGANIC SOLUTE TRANSPORTER-RELATED"/>
    <property type="match status" value="1"/>
</dbReference>
<dbReference type="OrthoDB" id="5348404at2759"/>
<proteinExistence type="predicted"/>
<dbReference type="GeneID" id="110239166"/>
<feature type="transmembrane region" description="Helical" evidence="6">
    <location>
        <begin position="80"/>
        <end position="102"/>
    </location>
</feature>
<reference evidence="7" key="1">
    <citation type="submission" date="2022-11" db="UniProtKB">
        <authorList>
            <consortium name="EnsemblMetazoa"/>
        </authorList>
    </citation>
    <scope>IDENTIFICATION</scope>
</reference>
<evidence type="ECO:0000256" key="5">
    <source>
        <dbReference type="SAM" id="MobiDB-lite"/>
    </source>
</evidence>
<feature type="transmembrane region" description="Helical" evidence="6">
    <location>
        <begin position="288"/>
        <end position="309"/>
    </location>
</feature>
<dbReference type="AlphaFoldDB" id="A0A913X888"/>
<keyword evidence="4 6" id="KW-0472">Membrane</keyword>
<evidence type="ECO:0000313" key="8">
    <source>
        <dbReference type="Proteomes" id="UP000887567"/>
    </source>
</evidence>
<keyword evidence="2 6" id="KW-0812">Transmembrane</keyword>
<dbReference type="GO" id="GO:0016020">
    <property type="term" value="C:membrane"/>
    <property type="evidence" value="ECO:0007669"/>
    <property type="project" value="UniProtKB-SubCell"/>
</dbReference>
<feature type="transmembrane region" description="Helical" evidence="6">
    <location>
        <begin position="210"/>
        <end position="232"/>
    </location>
</feature>
<dbReference type="OMA" id="IIKPIMA"/>
<keyword evidence="3 6" id="KW-1133">Transmembrane helix</keyword>
<name>A0A913X888_EXADI</name>
<evidence type="ECO:0000256" key="4">
    <source>
        <dbReference type="ARBA" id="ARBA00023136"/>
    </source>
</evidence>
<evidence type="ECO:0000313" key="7">
    <source>
        <dbReference type="EnsemblMetazoa" id="XP_020900532.1"/>
    </source>
</evidence>
<dbReference type="Pfam" id="PF03619">
    <property type="entry name" value="Solute_trans_a"/>
    <property type="match status" value="1"/>
</dbReference>
<feature type="transmembrane region" description="Helical" evidence="6">
    <location>
        <begin position="38"/>
        <end position="60"/>
    </location>
</feature>
<sequence>MANSLNNIFNLSTLAPSAMMASTNSTTSTIPQKLETQYIFFQTAAARGISGFFVMMALVITCHQIYQHLSCYTNPSEQRWIVRILFIVPIYGFDSWLSLMFFEQSYYVYFDSVRDCYEAFVIYNFLSLCYEYLGGEMAIMTEIRGKPIPASWFCCTCCLAGSQYTILFLRFCKRATLQYCVIKPIMAIITLILQPLGYYSDGDWRADRGYLYICIIYNISVTLALYALFLFYQATKDLLCPYYPVLKFFTVKSVIFLSFWQGVVLAVAEKAGLIKTYHGISAGTIAAGYQNFIICIEMFFAAICLRFAFPYSVYLRQRKLNERGQGIALKSISKNLKQTMNPKDIVDDAIHNFSRSYKHYANAQNSKFSGDESMSRHPHSVTQSYQSTNFDGFDSASDIEAGTAHAQGEHYDSFDSFRRGMQVTVIGSLHGSHSNHSRKSRDSEKTTLLDSDSEF</sequence>
<evidence type="ECO:0000256" key="6">
    <source>
        <dbReference type="SAM" id="Phobius"/>
    </source>
</evidence>
<protein>
    <recommendedName>
        <fullName evidence="9">Transmembrane protein 184B</fullName>
    </recommendedName>
</protein>